<reference evidence="10" key="1">
    <citation type="submission" date="2022-04" db="EMBL/GenBank/DDBJ databases">
        <title>Complete genome sequences of Ezakiella coagulans and Fenollaria massiliensis.</title>
        <authorList>
            <person name="France M.T."/>
            <person name="Clifford J."/>
            <person name="Narina S."/>
            <person name="Rutt L."/>
            <person name="Ravel J."/>
        </authorList>
    </citation>
    <scope>NUCLEOTIDE SEQUENCE</scope>
    <source>
        <strain evidence="10">C0061C2</strain>
    </source>
</reference>
<dbReference type="KEGG" id="fms:M1R53_06105"/>
<evidence type="ECO:0000256" key="6">
    <source>
        <dbReference type="SAM" id="Coils"/>
    </source>
</evidence>
<evidence type="ECO:0000259" key="9">
    <source>
        <dbReference type="Pfam" id="PF18741"/>
    </source>
</evidence>
<gene>
    <name evidence="10" type="ORF">M1R53_06105</name>
</gene>
<evidence type="ECO:0000256" key="1">
    <source>
        <dbReference type="ARBA" id="ARBA00007913"/>
    </source>
</evidence>
<dbReference type="InterPro" id="IPR049468">
    <property type="entry name" value="Restrct_endonuc-II-like_dom"/>
</dbReference>
<dbReference type="SUPFAM" id="SSF52540">
    <property type="entry name" value="P-loop containing nucleoside triphosphate hydrolases"/>
    <property type="match status" value="1"/>
</dbReference>
<dbReference type="Gene3D" id="3.40.50.300">
    <property type="entry name" value="P-loop containing nucleotide triphosphate hydrolases"/>
    <property type="match status" value="3"/>
</dbReference>
<dbReference type="InterPro" id="IPR050534">
    <property type="entry name" value="Coronavir_polyprotein_1ab"/>
</dbReference>
<evidence type="ECO:0000259" key="8">
    <source>
        <dbReference type="Pfam" id="PF13087"/>
    </source>
</evidence>
<dbReference type="Pfam" id="PF18741">
    <property type="entry name" value="MTES_1575"/>
    <property type="match status" value="1"/>
</dbReference>
<feature type="domain" description="Restriction endonuclease type II-like" evidence="9">
    <location>
        <begin position="1294"/>
        <end position="1385"/>
    </location>
</feature>
<feature type="domain" description="DNA2/NAM7 helicase helicase" evidence="7">
    <location>
        <begin position="289"/>
        <end position="412"/>
    </location>
</feature>
<keyword evidence="11" id="KW-1185">Reference proteome</keyword>
<proteinExistence type="inferred from homology"/>
<dbReference type="EMBL" id="CP096649">
    <property type="protein sequence ID" value="UQK58807.1"/>
    <property type="molecule type" value="Genomic_DNA"/>
</dbReference>
<protein>
    <submittedName>
        <fullName evidence="10">AAA domain-containing protein</fullName>
    </submittedName>
</protein>
<evidence type="ECO:0000256" key="2">
    <source>
        <dbReference type="ARBA" id="ARBA00022741"/>
    </source>
</evidence>
<feature type="coiled-coil region" evidence="6">
    <location>
        <begin position="386"/>
        <end position="413"/>
    </location>
</feature>
<evidence type="ECO:0000256" key="5">
    <source>
        <dbReference type="ARBA" id="ARBA00022840"/>
    </source>
</evidence>
<keyword evidence="2" id="KW-0547">Nucleotide-binding</keyword>
<dbReference type="Pfam" id="PF13087">
    <property type="entry name" value="AAA_12"/>
    <property type="match status" value="1"/>
</dbReference>
<dbReference type="InterPro" id="IPR027417">
    <property type="entry name" value="P-loop_NTPase"/>
</dbReference>
<dbReference type="Pfam" id="PF13086">
    <property type="entry name" value="AAA_11"/>
    <property type="match status" value="2"/>
</dbReference>
<evidence type="ECO:0000313" key="10">
    <source>
        <dbReference type="EMBL" id="UQK58807.1"/>
    </source>
</evidence>
<dbReference type="InterPro" id="IPR041679">
    <property type="entry name" value="DNA2/NAM7-like_C"/>
</dbReference>
<dbReference type="InterPro" id="IPR047187">
    <property type="entry name" value="SF1_C_Upf1"/>
</dbReference>
<keyword evidence="6" id="KW-0175">Coiled coil</keyword>
<name>A0A9E7IU62_9FIRM</name>
<dbReference type="InterPro" id="IPR041677">
    <property type="entry name" value="DNA2/NAM7_AAA_11"/>
</dbReference>
<keyword evidence="5" id="KW-0067">ATP-binding</keyword>
<dbReference type="GO" id="GO:0005524">
    <property type="term" value="F:ATP binding"/>
    <property type="evidence" value="ECO:0007669"/>
    <property type="project" value="UniProtKB-KW"/>
</dbReference>
<dbReference type="CDD" id="cd18808">
    <property type="entry name" value="SF1_C_Upf1"/>
    <property type="match status" value="1"/>
</dbReference>
<dbReference type="RefSeq" id="WP_249242366.1">
    <property type="nucleotide sequence ID" value="NZ_CP096649.1"/>
</dbReference>
<dbReference type="Proteomes" id="UP000831151">
    <property type="component" value="Chromosome"/>
</dbReference>
<evidence type="ECO:0000259" key="7">
    <source>
        <dbReference type="Pfam" id="PF13086"/>
    </source>
</evidence>
<keyword evidence="4" id="KW-0347">Helicase</keyword>
<keyword evidence="3" id="KW-0378">Hydrolase</keyword>
<evidence type="ECO:0000313" key="11">
    <source>
        <dbReference type="Proteomes" id="UP000831151"/>
    </source>
</evidence>
<organism evidence="10 11">
    <name type="scientific">Fenollaria massiliensis</name>
    <dbReference type="NCBI Taxonomy" id="938288"/>
    <lineage>
        <taxon>Bacteria</taxon>
        <taxon>Bacillati</taxon>
        <taxon>Bacillota</taxon>
        <taxon>Clostridia</taxon>
        <taxon>Eubacteriales</taxon>
        <taxon>Fenollaria</taxon>
    </lineage>
</organism>
<dbReference type="PANTHER" id="PTHR43788:SF8">
    <property type="entry name" value="DNA-BINDING PROTEIN SMUBP-2"/>
    <property type="match status" value="1"/>
</dbReference>
<comment type="similarity">
    <text evidence="1">Belongs to the DNA2/NAM7 helicase family.</text>
</comment>
<dbReference type="PANTHER" id="PTHR43788">
    <property type="entry name" value="DNA2/NAM7 HELICASE FAMILY MEMBER"/>
    <property type="match status" value="1"/>
</dbReference>
<feature type="domain" description="DNA2/NAM7 helicase-like C-terminal" evidence="8">
    <location>
        <begin position="1068"/>
        <end position="1254"/>
    </location>
</feature>
<dbReference type="GO" id="GO:0043139">
    <property type="term" value="F:5'-3' DNA helicase activity"/>
    <property type="evidence" value="ECO:0007669"/>
    <property type="project" value="TreeGrafter"/>
</dbReference>
<evidence type="ECO:0000256" key="3">
    <source>
        <dbReference type="ARBA" id="ARBA00022801"/>
    </source>
</evidence>
<accession>A0A9E7IU62</accession>
<feature type="domain" description="DNA2/NAM7 helicase helicase" evidence="7">
    <location>
        <begin position="911"/>
        <end position="1036"/>
    </location>
</feature>
<dbReference type="GO" id="GO:0016787">
    <property type="term" value="F:hydrolase activity"/>
    <property type="evidence" value="ECO:0007669"/>
    <property type="project" value="UniProtKB-KW"/>
</dbReference>
<evidence type="ECO:0000256" key="4">
    <source>
        <dbReference type="ARBA" id="ARBA00022806"/>
    </source>
</evidence>
<sequence length="1388" mass="160857">MDERQRVISLFKYIRQTIDDKYKPILNVKDELWNKYLDEINLNNKFLYFSCGSDSTSDVILRITRPYSQKTQEDIRVQNLFKEFRELYYKLENESHLYELVFANGILISKYDKNIYHPILIKRAAIDFDSRKDSIAIRDTNRDMTLDIKLISLIDNINHLELKNIMEHISMNYYHPFDTASMGELMKSMAKRLHTDSSYQETNASETDKAFTIINRPLLYLRNKETDFIQNLDEMIESIEKGSEVNKSLLNLCGVNIKEKEAEERAETLDDKIRNIEGISQSVLFTKEANKEQLEVAERIANYDTVLVQGPPGTGKTHTIANLLGDILARGKTVLVASQTKKALSVLKSMTQEEIRALCVSTIDDNNEDMEKSIDSITDYISNHSIEELKEKIQKLNMDRNILIERLNETRKKIFSIKSSELKSITIGEEVFSPIDAARFLHDHVGLNKIPGEVKLYEELPIQKGDIDFLYYSNEALTREDEKELNIGLPDPNTILSPEDLEKAIDAMDAALLRAKTLKEEIRRNITLKEKVYLDQNALYSGKADEDFRDIYEKIDYINSLDKLEDWQIKVIVSAKAGNADKKSYIRLTELITELDDYYDRNIDHLRGKRLIYPSDMNQKELRQSLEEMRARLVEGKKIKGISAMFKNSWKKVLASVSINGQGLVTVEDMDDAIVNINLDIKISELKALFDELIYKTNADFDREKLIENKELLSYLPLITKLMKFYDENIQSLFKLMQDKGINVNSIFVNNKVLSPHDSFIKEMNLIKNDLRKYIELADEYDLKYIPAKAKLDDTLDKLKVDEDNKSDLLLLMNTAIETKYYDSYRDSFENLKKTYEKIKILKKRNELLDKLAAVAPTWKEFIYNRFDIHGLKDAPENIEENWYYKQFDGIITKINRTPYEKYQKMMTWYKKQLYDITKELASNMAWHSFMLKIKDDIEKKQALQGWQLTMKKIGKGTGKQAIGLKKEAKELLKKCQRAVPAWIMTIDKALESLDYNQKFDYLIIDEASQADISSIPILQLAKKAIIVGDDEQVSPQAVGIDQDKQRNLIDMYIKDKVANSHLYDLNSSLYDILKTSFPVLTLKEHFRSVPMIAAYSNFISYDGIIKPLRESSSTKVQPALKLVKLDGIKNEDRVNEAEANYIADEILRIKDEPDYEGKTIGVISLASEDQAKFIDKLLIEKLSLQDYDRLNILCGRPAAFQGDERDIIFLSTVDSNDKDETLKVLNEGAYDVNKKKYNVAVSRAKDQVVLVTSLDYKKDLKLGDIRRTLIEFFINPEDKMVFDKRNRYELSSFEEDIKKELEERGIEVKTNVEAGLYNIALLAIKDDKKFIVEAEGSEFDIDDETIIDQMEKRDILERVGWNFASIRSTKYYFDPSKAIDDLINDMK</sequence>